<protein>
    <recommendedName>
        <fullName evidence="1">Isopenicillin N synthase-like Fe(2+) 2OG dioxygenase domain-containing protein</fullName>
    </recommendedName>
</protein>
<dbReference type="Pfam" id="PF03171">
    <property type="entry name" value="2OG-FeII_Oxy"/>
    <property type="match status" value="1"/>
</dbReference>
<dbReference type="Gramene" id="CDP08352">
    <property type="protein sequence ID" value="CDP08352"/>
    <property type="gene ID" value="GSCOC_T00027157001"/>
</dbReference>
<dbReference type="Gene3D" id="2.60.120.330">
    <property type="entry name" value="B-lactam Antibiotic, Isopenicillin N Synthase, Chain"/>
    <property type="match status" value="1"/>
</dbReference>
<gene>
    <name evidence="2" type="ORF">GSCOC_T00027157001</name>
</gene>
<dbReference type="PhylomeDB" id="A0A068UJ83"/>
<evidence type="ECO:0000313" key="2">
    <source>
        <dbReference type="EMBL" id="CDP08352.1"/>
    </source>
</evidence>
<dbReference type="InParanoid" id="A0A068UJ83"/>
<dbReference type="InterPro" id="IPR044861">
    <property type="entry name" value="IPNS-like_FE2OG_OXY"/>
</dbReference>
<feature type="domain" description="Isopenicillin N synthase-like Fe(2+) 2OG dioxygenase" evidence="1">
    <location>
        <begin position="1"/>
        <end position="31"/>
    </location>
</feature>
<evidence type="ECO:0000259" key="1">
    <source>
        <dbReference type="Pfam" id="PF03171"/>
    </source>
</evidence>
<organism evidence="2 3">
    <name type="scientific">Coffea canephora</name>
    <name type="common">Robusta coffee</name>
    <dbReference type="NCBI Taxonomy" id="49390"/>
    <lineage>
        <taxon>Eukaryota</taxon>
        <taxon>Viridiplantae</taxon>
        <taxon>Streptophyta</taxon>
        <taxon>Embryophyta</taxon>
        <taxon>Tracheophyta</taxon>
        <taxon>Spermatophyta</taxon>
        <taxon>Magnoliopsida</taxon>
        <taxon>eudicotyledons</taxon>
        <taxon>Gunneridae</taxon>
        <taxon>Pentapetalae</taxon>
        <taxon>asterids</taxon>
        <taxon>lamiids</taxon>
        <taxon>Gentianales</taxon>
        <taxon>Rubiaceae</taxon>
        <taxon>Ixoroideae</taxon>
        <taxon>Gardenieae complex</taxon>
        <taxon>Bertiereae - Coffeeae clade</taxon>
        <taxon>Coffeeae</taxon>
        <taxon>Coffea</taxon>
    </lineage>
</organism>
<name>A0A068UJ83_COFCA</name>
<dbReference type="EMBL" id="HG739115">
    <property type="protein sequence ID" value="CDP08352.1"/>
    <property type="molecule type" value="Genomic_DNA"/>
</dbReference>
<dbReference type="AlphaFoldDB" id="A0A068UJ83"/>
<dbReference type="Proteomes" id="UP000295252">
    <property type="component" value="Chromosome X"/>
</dbReference>
<proteinExistence type="predicted"/>
<dbReference type="SUPFAM" id="SSF51197">
    <property type="entry name" value="Clavaminate synthase-like"/>
    <property type="match status" value="1"/>
</dbReference>
<accession>A0A068UJ83</accession>
<dbReference type="STRING" id="49390.A0A068UJ83"/>
<keyword evidence="3" id="KW-1185">Reference proteome</keyword>
<sequence length="87" mass="9765">MVLSNGKYKSVLHRVIQESSNETRLSIASFLSLGMDEVLEPAIELVDEDHRKKYKGSSLRDFLKHLASGESKPFIETLKITSGTVEE</sequence>
<reference evidence="3" key="1">
    <citation type="journal article" date="2014" name="Science">
        <title>The coffee genome provides insight into the convergent evolution of caffeine biosynthesis.</title>
        <authorList>
            <person name="Denoeud F."/>
            <person name="Carretero-Paulet L."/>
            <person name="Dereeper A."/>
            <person name="Droc G."/>
            <person name="Guyot R."/>
            <person name="Pietrella M."/>
            <person name="Zheng C."/>
            <person name="Alberti A."/>
            <person name="Anthony F."/>
            <person name="Aprea G."/>
            <person name="Aury J.M."/>
            <person name="Bento P."/>
            <person name="Bernard M."/>
            <person name="Bocs S."/>
            <person name="Campa C."/>
            <person name="Cenci A."/>
            <person name="Combes M.C."/>
            <person name="Crouzillat D."/>
            <person name="Da Silva C."/>
            <person name="Daddiego L."/>
            <person name="De Bellis F."/>
            <person name="Dussert S."/>
            <person name="Garsmeur O."/>
            <person name="Gayraud T."/>
            <person name="Guignon V."/>
            <person name="Jahn K."/>
            <person name="Jamilloux V."/>
            <person name="Joet T."/>
            <person name="Labadie K."/>
            <person name="Lan T."/>
            <person name="Leclercq J."/>
            <person name="Lepelley M."/>
            <person name="Leroy T."/>
            <person name="Li L.T."/>
            <person name="Librado P."/>
            <person name="Lopez L."/>
            <person name="Munoz A."/>
            <person name="Noel B."/>
            <person name="Pallavicini A."/>
            <person name="Perrotta G."/>
            <person name="Poncet V."/>
            <person name="Pot D."/>
            <person name="Priyono X."/>
            <person name="Rigoreau M."/>
            <person name="Rouard M."/>
            <person name="Rozas J."/>
            <person name="Tranchant-Dubreuil C."/>
            <person name="VanBuren R."/>
            <person name="Zhang Q."/>
            <person name="Andrade A.C."/>
            <person name="Argout X."/>
            <person name="Bertrand B."/>
            <person name="de Kochko A."/>
            <person name="Graziosi G."/>
            <person name="Henry R.J."/>
            <person name="Jayarama X."/>
            <person name="Ming R."/>
            <person name="Nagai C."/>
            <person name="Rounsley S."/>
            <person name="Sankoff D."/>
            <person name="Giuliano G."/>
            <person name="Albert V.A."/>
            <person name="Wincker P."/>
            <person name="Lashermes P."/>
        </authorList>
    </citation>
    <scope>NUCLEOTIDE SEQUENCE [LARGE SCALE GENOMIC DNA]</scope>
    <source>
        <strain evidence="3">cv. DH200-94</strain>
    </source>
</reference>
<evidence type="ECO:0000313" key="3">
    <source>
        <dbReference type="Proteomes" id="UP000295252"/>
    </source>
</evidence>
<dbReference type="InterPro" id="IPR027443">
    <property type="entry name" value="IPNS-like_sf"/>
</dbReference>
<dbReference type="OrthoDB" id="627829at2759"/>